<dbReference type="PANTHER" id="PTHR24006:SF827">
    <property type="entry name" value="UBIQUITIN CARBOXYL-TERMINAL HYDROLASE 34"/>
    <property type="match status" value="1"/>
</dbReference>
<dbReference type="GO" id="GO:0005829">
    <property type="term" value="C:cytosol"/>
    <property type="evidence" value="ECO:0007669"/>
    <property type="project" value="TreeGrafter"/>
</dbReference>
<dbReference type="Proteomes" id="UP001149090">
    <property type="component" value="Unassembled WGS sequence"/>
</dbReference>
<evidence type="ECO:0000256" key="2">
    <source>
        <dbReference type="SAM" id="Coils"/>
    </source>
</evidence>
<dbReference type="AlphaFoldDB" id="A0A9Q0R5T3"/>
<dbReference type="InterPro" id="IPR018200">
    <property type="entry name" value="USP_CS"/>
</dbReference>
<dbReference type="InterPro" id="IPR038765">
    <property type="entry name" value="Papain-like_cys_pep_sf"/>
</dbReference>
<keyword evidence="1 4" id="KW-0378">Hydrolase</keyword>
<dbReference type="InterPro" id="IPR028889">
    <property type="entry name" value="USP"/>
</dbReference>
<comment type="caution">
    <text evidence="4">The sequence shown here is derived from an EMBL/GenBank/DDBJ whole genome shotgun (WGS) entry which is preliminary data.</text>
</comment>
<keyword evidence="1" id="KW-0788">Thiol protease</keyword>
<evidence type="ECO:0000313" key="5">
    <source>
        <dbReference type="Proteomes" id="UP001149090"/>
    </source>
</evidence>
<dbReference type="OrthoDB" id="2420415at2759"/>
<organism evidence="4 5">
    <name type="scientific">Anaeramoeba ignava</name>
    <name type="common">Anaerobic marine amoeba</name>
    <dbReference type="NCBI Taxonomy" id="1746090"/>
    <lineage>
        <taxon>Eukaryota</taxon>
        <taxon>Metamonada</taxon>
        <taxon>Anaeramoebidae</taxon>
        <taxon>Anaeramoeba</taxon>
    </lineage>
</organism>
<dbReference type="GO" id="GO:0004843">
    <property type="term" value="F:cysteine-type deubiquitinase activity"/>
    <property type="evidence" value="ECO:0007669"/>
    <property type="project" value="UniProtKB-UniRule"/>
</dbReference>
<dbReference type="PROSITE" id="PS50235">
    <property type="entry name" value="USP_3"/>
    <property type="match status" value="1"/>
</dbReference>
<comment type="catalytic activity">
    <reaction evidence="1">
        <text>Thiol-dependent hydrolysis of ester, thioester, amide, peptide and isopeptide bonds formed by the C-terminal Gly of ubiquitin (a 76-residue protein attached to proteins as an intracellular targeting signal).</text>
        <dbReference type="EC" id="3.4.19.12"/>
    </reaction>
</comment>
<dbReference type="CDD" id="cd02257">
    <property type="entry name" value="Peptidase_C19"/>
    <property type="match status" value="1"/>
</dbReference>
<evidence type="ECO:0000313" key="4">
    <source>
        <dbReference type="EMBL" id="KAJ5068289.1"/>
    </source>
</evidence>
<keyword evidence="1" id="KW-0645">Protease</keyword>
<reference evidence="4" key="1">
    <citation type="submission" date="2022-10" db="EMBL/GenBank/DDBJ databases">
        <title>Novel sulphate-reducing endosymbionts in the free-living metamonad Anaeramoeba.</title>
        <authorList>
            <person name="Jerlstrom-Hultqvist J."/>
            <person name="Cepicka I."/>
            <person name="Gallot-Lavallee L."/>
            <person name="Salas-Leiva D."/>
            <person name="Curtis B.A."/>
            <person name="Zahonova K."/>
            <person name="Pipaliya S."/>
            <person name="Dacks J."/>
            <person name="Roger A.J."/>
        </authorList>
    </citation>
    <scope>NUCLEOTIDE SEQUENCE</scope>
    <source>
        <strain evidence="4">BMAN</strain>
    </source>
</reference>
<evidence type="ECO:0000259" key="3">
    <source>
        <dbReference type="PROSITE" id="PS50235"/>
    </source>
</evidence>
<dbReference type="InterPro" id="IPR050164">
    <property type="entry name" value="Peptidase_C19"/>
</dbReference>
<dbReference type="PANTHER" id="PTHR24006">
    <property type="entry name" value="UBIQUITIN CARBOXYL-TERMINAL HYDROLASE"/>
    <property type="match status" value="1"/>
</dbReference>
<protein>
    <recommendedName>
        <fullName evidence="1">Ubiquitin carboxyl-terminal hydrolase</fullName>
        <ecNumber evidence="1">3.4.19.12</ecNumber>
    </recommendedName>
</protein>
<keyword evidence="1" id="KW-0833">Ubl conjugation pathway</keyword>
<name>A0A9Q0R5T3_ANAIG</name>
<sequence length="771" mass="93088">MSSEDFSQISNIPDNPFEEIRKPSFPVGLSNSGSTCFVNVILQLHFHIAGFVNKIFSLEPQDEHNEKTTIEELQNVFARMLMSQRRKISTTNFVEKFLKIPIQELEQQDFVEFTIIFWEKIKSIITKIDEVEEKRTIINKLFTGKLKEEINAKAIEIKKKIRKVKSSDFQILPIQTQSGDLLKAIKEYLEPSDIKDYVYQKSEEEKYQTQKAKKTTIFQKFPKILIFNIMRVQYDKTEQKSKKDSRPFHFEDIIYMDPFQEKKKTKNNEKAKILEEKIESRLREIKKKHPSLFSSNTIKTPIKQLFNDMIYYLENENDENSKQHIDFLRKKEEQLQEIQEIIHEKEVLEIRNKNKGNELSYKLFAVVIHEGYEINEGHYYLYIQQCDTNQWIQFNDSRVFQVSREQVFQDGQGKVNNFKQACVLIYRRIEFEEQNPHKEKMEKNNVFYWDLDFLISKIPPQIFQKIKYENEDFRKKLSEWNLDKESTIQMKDIESMIEKKKKEILQDIAYSKENPDNDIMLKSFPHFVMSQNNTNFMTWWISQREIQKMENEFFRTFSFDLQEYSDNQRLLFSYSELNDDQEERYEEYERKLKQKWNEYIVLSNLLVKSIKSIKRSSLKNFIVCLCRIKLTYKKIDQYYDFLGYILYEHLRIFNIKPTVEDLTNFQESTQYICYVLPKKSKSNSNSNYLETITKQIINDIEKMKPWRKKDSEQFSKIKESIKNNFIPKKIKSNEIFELDQSNFKKLIPDANSVRKKKYKVFTWIRKRFEFI</sequence>
<accession>A0A9Q0R5T3</accession>
<dbReference type="Pfam" id="PF00443">
    <property type="entry name" value="UCH"/>
    <property type="match status" value="1"/>
</dbReference>
<dbReference type="EMBL" id="JAPDFW010000117">
    <property type="protein sequence ID" value="KAJ5068289.1"/>
    <property type="molecule type" value="Genomic_DNA"/>
</dbReference>
<dbReference type="GO" id="GO:0016579">
    <property type="term" value="P:protein deubiquitination"/>
    <property type="evidence" value="ECO:0007669"/>
    <property type="project" value="InterPro"/>
</dbReference>
<comment type="similarity">
    <text evidence="1">Belongs to the peptidase C19 family.</text>
</comment>
<dbReference type="GO" id="GO:0005634">
    <property type="term" value="C:nucleus"/>
    <property type="evidence" value="ECO:0007669"/>
    <property type="project" value="TreeGrafter"/>
</dbReference>
<dbReference type="Gene3D" id="3.90.70.10">
    <property type="entry name" value="Cysteine proteinases"/>
    <property type="match status" value="1"/>
</dbReference>
<gene>
    <name evidence="4" type="ORF">M0811_12401</name>
</gene>
<keyword evidence="5" id="KW-1185">Reference proteome</keyword>
<feature type="coiled-coil region" evidence="2">
    <location>
        <begin position="571"/>
        <end position="598"/>
    </location>
</feature>
<keyword evidence="2" id="KW-0175">Coiled coil</keyword>
<proteinExistence type="inferred from homology"/>
<evidence type="ECO:0000256" key="1">
    <source>
        <dbReference type="RuleBase" id="RU366025"/>
    </source>
</evidence>
<dbReference type="EC" id="3.4.19.12" evidence="1"/>
<feature type="domain" description="USP" evidence="3">
    <location>
        <begin position="27"/>
        <end position="429"/>
    </location>
</feature>
<dbReference type="PROSITE" id="PS00973">
    <property type="entry name" value="USP_2"/>
    <property type="match status" value="1"/>
</dbReference>
<dbReference type="SUPFAM" id="SSF54001">
    <property type="entry name" value="Cysteine proteinases"/>
    <property type="match status" value="1"/>
</dbReference>
<dbReference type="GO" id="GO:0006508">
    <property type="term" value="P:proteolysis"/>
    <property type="evidence" value="ECO:0007669"/>
    <property type="project" value="UniProtKB-KW"/>
</dbReference>
<dbReference type="InterPro" id="IPR001394">
    <property type="entry name" value="Peptidase_C19_UCH"/>
</dbReference>
<dbReference type="PROSITE" id="PS00972">
    <property type="entry name" value="USP_1"/>
    <property type="match status" value="1"/>
</dbReference>